<organism evidence="1 2">
    <name type="scientific">Trebonia kvetii</name>
    <dbReference type="NCBI Taxonomy" id="2480626"/>
    <lineage>
        <taxon>Bacteria</taxon>
        <taxon>Bacillati</taxon>
        <taxon>Actinomycetota</taxon>
        <taxon>Actinomycetes</taxon>
        <taxon>Streptosporangiales</taxon>
        <taxon>Treboniaceae</taxon>
        <taxon>Trebonia</taxon>
    </lineage>
</organism>
<accession>A0A6P2C5A6</accession>
<dbReference type="OrthoDB" id="3629090at2"/>
<evidence type="ECO:0008006" key="3">
    <source>
        <dbReference type="Google" id="ProtNLM"/>
    </source>
</evidence>
<dbReference type="AlphaFoldDB" id="A0A6P2C5A6"/>
<evidence type="ECO:0000313" key="2">
    <source>
        <dbReference type="Proteomes" id="UP000460272"/>
    </source>
</evidence>
<name>A0A6P2C5A6_9ACTN</name>
<sequence>MSDSPGLDRFLAADPRDVDCEQALEILDVYVEMVLEDAPGLAARRFPGVAVHLAACGPCDEDFQGLLAAAGATP</sequence>
<dbReference type="RefSeq" id="WP_145851317.1">
    <property type="nucleotide sequence ID" value="NZ_RPFW01000001.1"/>
</dbReference>
<proteinExistence type="predicted"/>
<evidence type="ECO:0000313" key="1">
    <source>
        <dbReference type="EMBL" id="TVZ06564.1"/>
    </source>
</evidence>
<reference evidence="1 2" key="1">
    <citation type="submission" date="2018-11" db="EMBL/GenBank/DDBJ databases">
        <title>Trebonia kvetii gen.nov., sp.nov., a novel acidophilic actinobacterium, and proposal of the new actinobacterial family Treboniaceae fam. nov.</title>
        <authorList>
            <person name="Rapoport D."/>
            <person name="Sagova-Mareckova M."/>
            <person name="Sedlacek I."/>
            <person name="Provaznik J."/>
            <person name="Kralova S."/>
            <person name="Pavlinic D."/>
            <person name="Benes V."/>
            <person name="Kopecky J."/>
        </authorList>
    </citation>
    <scope>NUCLEOTIDE SEQUENCE [LARGE SCALE GENOMIC DNA]</scope>
    <source>
        <strain evidence="1 2">15Tr583</strain>
    </source>
</reference>
<dbReference type="Proteomes" id="UP000460272">
    <property type="component" value="Unassembled WGS sequence"/>
</dbReference>
<dbReference type="EMBL" id="RPFW01000001">
    <property type="protein sequence ID" value="TVZ06564.1"/>
    <property type="molecule type" value="Genomic_DNA"/>
</dbReference>
<gene>
    <name evidence="1" type="ORF">EAS64_03980</name>
</gene>
<protein>
    <recommendedName>
        <fullName evidence="3">Zf-HC2 domain-containing protein</fullName>
    </recommendedName>
</protein>
<comment type="caution">
    <text evidence="1">The sequence shown here is derived from an EMBL/GenBank/DDBJ whole genome shotgun (WGS) entry which is preliminary data.</text>
</comment>
<keyword evidence="2" id="KW-1185">Reference proteome</keyword>